<reference evidence="3 4" key="1">
    <citation type="submission" date="2014-04" db="EMBL/GenBank/DDBJ databases">
        <authorList>
            <consortium name="DOE Joint Genome Institute"/>
            <person name="Kuo A."/>
            <person name="Martino E."/>
            <person name="Perotto S."/>
            <person name="Kohler A."/>
            <person name="Nagy L.G."/>
            <person name="Floudas D."/>
            <person name="Copeland A."/>
            <person name="Barry K.W."/>
            <person name="Cichocki N."/>
            <person name="Veneault-Fourrey C."/>
            <person name="LaButti K."/>
            <person name="Lindquist E.A."/>
            <person name="Lipzen A."/>
            <person name="Lundell T."/>
            <person name="Morin E."/>
            <person name="Murat C."/>
            <person name="Sun H."/>
            <person name="Tunlid A."/>
            <person name="Henrissat B."/>
            <person name="Grigoriev I.V."/>
            <person name="Hibbett D.S."/>
            <person name="Martin F."/>
            <person name="Nordberg H.P."/>
            <person name="Cantor M.N."/>
            <person name="Hua S.X."/>
        </authorList>
    </citation>
    <scope>NUCLEOTIDE SEQUENCE [LARGE SCALE GENOMIC DNA]</scope>
    <source>
        <strain evidence="3 4">Zn</strain>
    </source>
</reference>
<protein>
    <submittedName>
        <fullName evidence="3">Uncharacterized protein</fullName>
    </submittedName>
</protein>
<dbReference type="OrthoDB" id="191139at2759"/>
<dbReference type="PANTHER" id="PTHR24320:SF283">
    <property type="entry name" value="RETINOL DEHYDROGENASE 11"/>
    <property type="match status" value="1"/>
</dbReference>
<evidence type="ECO:0000256" key="1">
    <source>
        <dbReference type="ARBA" id="ARBA00006484"/>
    </source>
</evidence>
<dbReference type="Gene3D" id="3.40.50.720">
    <property type="entry name" value="NAD(P)-binding Rossmann-like Domain"/>
    <property type="match status" value="1"/>
</dbReference>
<reference evidence="4" key="2">
    <citation type="submission" date="2015-01" db="EMBL/GenBank/DDBJ databases">
        <title>Evolutionary Origins and Diversification of the Mycorrhizal Mutualists.</title>
        <authorList>
            <consortium name="DOE Joint Genome Institute"/>
            <consortium name="Mycorrhizal Genomics Consortium"/>
            <person name="Kohler A."/>
            <person name="Kuo A."/>
            <person name="Nagy L.G."/>
            <person name="Floudas D."/>
            <person name="Copeland A."/>
            <person name="Barry K.W."/>
            <person name="Cichocki N."/>
            <person name="Veneault-Fourrey C."/>
            <person name="LaButti K."/>
            <person name="Lindquist E.A."/>
            <person name="Lipzen A."/>
            <person name="Lundell T."/>
            <person name="Morin E."/>
            <person name="Murat C."/>
            <person name="Riley R."/>
            <person name="Ohm R."/>
            <person name="Sun H."/>
            <person name="Tunlid A."/>
            <person name="Henrissat B."/>
            <person name="Grigoriev I.V."/>
            <person name="Hibbett D.S."/>
            <person name="Martin F."/>
        </authorList>
    </citation>
    <scope>NUCLEOTIDE SEQUENCE [LARGE SCALE GENOMIC DNA]</scope>
    <source>
        <strain evidence="4">Zn</strain>
    </source>
</reference>
<dbReference type="InParanoid" id="A0A0C3H5K4"/>
<dbReference type="InterPro" id="IPR002347">
    <property type="entry name" value="SDR_fam"/>
</dbReference>
<dbReference type="PRINTS" id="PR00081">
    <property type="entry name" value="GDHRDH"/>
</dbReference>
<gene>
    <name evidence="3" type="ORF">OIDMADRAFT_26159</name>
</gene>
<name>A0A0C3H5K4_OIDMZ</name>
<sequence>MTSFLEKRYIAARINPEEITIHPEPAVSILRAQYILSDFQGLSPKTIPMPKFDSETNAIDVVKDLPDQVKGHTSHGLTPYLCPVLITGPSPGGLGAETAISLAHGSPANIILIGRDVEKCQSTANSVQAINSSIKVKVVQAELSSLRSVRKAARAILNDNSIPTIDAIINNAGIMAIPLARNENDYEMQFAANHLGHFLLANLLIPKLAPRTGRVVSVSSSGNIYCGVNWDDIYFRNEGSYKPMRGYSQSKTANILFSVAQKKRGVRSYAVHPGSIQTSLSRHIDLDMAEDITRTIWGMSLHEAMESPEHTRNPGLEDQDGVFLSDRRPSTDALVVKSWSLDEKDAEPMWMLSEDLVGEAFDF</sequence>
<proteinExistence type="inferred from homology"/>
<dbReference type="SUPFAM" id="SSF51735">
    <property type="entry name" value="NAD(P)-binding Rossmann-fold domains"/>
    <property type="match status" value="1"/>
</dbReference>
<evidence type="ECO:0000256" key="2">
    <source>
        <dbReference type="ARBA" id="ARBA00023002"/>
    </source>
</evidence>
<dbReference type="Proteomes" id="UP000054321">
    <property type="component" value="Unassembled WGS sequence"/>
</dbReference>
<dbReference type="AlphaFoldDB" id="A0A0C3H5K4"/>
<organism evidence="3 4">
    <name type="scientific">Oidiodendron maius (strain Zn)</name>
    <dbReference type="NCBI Taxonomy" id="913774"/>
    <lineage>
        <taxon>Eukaryota</taxon>
        <taxon>Fungi</taxon>
        <taxon>Dikarya</taxon>
        <taxon>Ascomycota</taxon>
        <taxon>Pezizomycotina</taxon>
        <taxon>Leotiomycetes</taxon>
        <taxon>Leotiomycetes incertae sedis</taxon>
        <taxon>Myxotrichaceae</taxon>
        <taxon>Oidiodendron</taxon>
    </lineage>
</organism>
<keyword evidence="4" id="KW-1185">Reference proteome</keyword>
<dbReference type="EMBL" id="KN832873">
    <property type="protein sequence ID" value="KIN03466.1"/>
    <property type="molecule type" value="Genomic_DNA"/>
</dbReference>
<dbReference type="InterPro" id="IPR036291">
    <property type="entry name" value="NAD(P)-bd_dom_sf"/>
</dbReference>
<dbReference type="HOGENOM" id="CLU_010194_44_0_1"/>
<comment type="similarity">
    <text evidence="1">Belongs to the short-chain dehydrogenases/reductases (SDR) family.</text>
</comment>
<dbReference type="GO" id="GO:0016491">
    <property type="term" value="F:oxidoreductase activity"/>
    <property type="evidence" value="ECO:0007669"/>
    <property type="project" value="UniProtKB-KW"/>
</dbReference>
<dbReference type="STRING" id="913774.A0A0C3H5K4"/>
<accession>A0A0C3H5K4</accession>
<evidence type="ECO:0000313" key="4">
    <source>
        <dbReference type="Proteomes" id="UP000054321"/>
    </source>
</evidence>
<dbReference type="PANTHER" id="PTHR24320">
    <property type="entry name" value="RETINOL DEHYDROGENASE"/>
    <property type="match status" value="1"/>
</dbReference>
<evidence type="ECO:0000313" key="3">
    <source>
        <dbReference type="EMBL" id="KIN03466.1"/>
    </source>
</evidence>
<keyword evidence="2" id="KW-0560">Oxidoreductase</keyword>
<dbReference type="Pfam" id="PF00106">
    <property type="entry name" value="adh_short"/>
    <property type="match status" value="1"/>
</dbReference>